<evidence type="ECO:0000256" key="2">
    <source>
        <dbReference type="ARBA" id="ARBA00022475"/>
    </source>
</evidence>
<dbReference type="CDD" id="cd12913">
    <property type="entry name" value="PDC1_MCP_like"/>
    <property type="match status" value="1"/>
</dbReference>
<evidence type="ECO:0000259" key="7">
    <source>
        <dbReference type="Pfam" id="PF02743"/>
    </source>
</evidence>
<sequence length="261" mass="27941">MTRAATAASAGIPSSPAPTDAPTSAEDVAQWVSDFGSWVFEQLGALRSTLERTLAAPAPRRADLAIEDRCSALLSDSRTAVAGAGAVFAPGVLADAPYWLEWWTVETRAGGTTVTKLAAETDPRAVGFRDYTELPWYAKVLASGEPQVTGPYVDYLCTDQYTLTFTAPLVVNGRFAGVVGVDVLVAWFEEHLLEVMGALERTCVLVNASGRVVTSSDPAWVTGDLIRDLPTERWLAGEAATHPRWTAGRCATLPFLVLTPR</sequence>
<evidence type="ECO:0000256" key="5">
    <source>
        <dbReference type="ARBA" id="ARBA00023136"/>
    </source>
</evidence>
<dbReference type="EMBL" id="BAABIW010000014">
    <property type="protein sequence ID" value="GAA5026751.1"/>
    <property type="molecule type" value="Genomic_DNA"/>
</dbReference>
<dbReference type="Pfam" id="PF02743">
    <property type="entry name" value="dCache_1"/>
    <property type="match status" value="1"/>
</dbReference>
<evidence type="ECO:0000313" key="8">
    <source>
        <dbReference type="EMBL" id="GAA5026751.1"/>
    </source>
</evidence>
<feature type="domain" description="Cache" evidence="7">
    <location>
        <begin position="122"/>
        <end position="228"/>
    </location>
</feature>
<organism evidence="8 9">
    <name type="scientific">Terrabacter aeriphilus</name>
    <dbReference type="NCBI Taxonomy" id="515662"/>
    <lineage>
        <taxon>Bacteria</taxon>
        <taxon>Bacillati</taxon>
        <taxon>Actinomycetota</taxon>
        <taxon>Actinomycetes</taxon>
        <taxon>Micrococcales</taxon>
        <taxon>Intrasporangiaceae</taxon>
        <taxon>Terrabacter</taxon>
    </lineage>
</organism>
<keyword evidence="3" id="KW-0812">Transmembrane</keyword>
<comment type="subcellular location">
    <subcellularLocation>
        <location evidence="1">Cell membrane</location>
        <topology evidence="1">Multi-pass membrane protein</topology>
    </subcellularLocation>
</comment>
<feature type="region of interest" description="Disordered" evidence="6">
    <location>
        <begin position="1"/>
        <end position="25"/>
    </location>
</feature>
<keyword evidence="4" id="KW-1133">Transmembrane helix</keyword>
<evidence type="ECO:0000313" key="9">
    <source>
        <dbReference type="Proteomes" id="UP001500427"/>
    </source>
</evidence>
<dbReference type="Gene3D" id="3.30.450.20">
    <property type="entry name" value="PAS domain"/>
    <property type="match status" value="1"/>
</dbReference>
<dbReference type="RefSeq" id="WP_345507397.1">
    <property type="nucleotide sequence ID" value="NZ_BAABIW010000014.1"/>
</dbReference>
<keyword evidence="2" id="KW-1003">Cell membrane</keyword>
<name>A0ABP9JBU4_9MICO</name>
<gene>
    <name evidence="8" type="ORF">GCM10023258_20820</name>
</gene>
<evidence type="ECO:0000256" key="3">
    <source>
        <dbReference type="ARBA" id="ARBA00022692"/>
    </source>
</evidence>
<evidence type="ECO:0000256" key="6">
    <source>
        <dbReference type="SAM" id="MobiDB-lite"/>
    </source>
</evidence>
<reference evidence="9" key="1">
    <citation type="journal article" date="2019" name="Int. J. Syst. Evol. Microbiol.">
        <title>The Global Catalogue of Microorganisms (GCM) 10K type strain sequencing project: providing services to taxonomists for standard genome sequencing and annotation.</title>
        <authorList>
            <consortium name="The Broad Institute Genomics Platform"/>
            <consortium name="The Broad Institute Genome Sequencing Center for Infectious Disease"/>
            <person name="Wu L."/>
            <person name="Ma J."/>
        </authorList>
    </citation>
    <scope>NUCLEOTIDE SEQUENCE [LARGE SCALE GENOMIC DNA]</scope>
    <source>
        <strain evidence="9">JCM 17687</strain>
    </source>
</reference>
<keyword evidence="5" id="KW-0472">Membrane</keyword>
<protein>
    <submittedName>
        <fullName evidence="8">Cache domain-containing protein</fullName>
    </submittedName>
</protein>
<keyword evidence="9" id="KW-1185">Reference proteome</keyword>
<accession>A0ABP9JBU4</accession>
<evidence type="ECO:0000256" key="4">
    <source>
        <dbReference type="ARBA" id="ARBA00022989"/>
    </source>
</evidence>
<evidence type="ECO:0000256" key="1">
    <source>
        <dbReference type="ARBA" id="ARBA00004651"/>
    </source>
</evidence>
<dbReference type="InterPro" id="IPR033479">
    <property type="entry name" value="dCache_1"/>
</dbReference>
<comment type="caution">
    <text evidence="8">The sequence shown here is derived from an EMBL/GenBank/DDBJ whole genome shotgun (WGS) entry which is preliminary data.</text>
</comment>
<dbReference type="Proteomes" id="UP001500427">
    <property type="component" value="Unassembled WGS sequence"/>
</dbReference>
<proteinExistence type="predicted"/>